<reference evidence="8" key="1">
    <citation type="submission" date="2011-03" db="EMBL/GenBank/DDBJ databases">
        <authorList>
            <person name="Voget S."/>
            <person name="Streit W.R."/>
            <person name="Jaeger K.E."/>
            <person name="Daniel R."/>
        </authorList>
    </citation>
    <scope>NUCLEOTIDE SEQUENCE [LARGE SCALE GENOMIC DNA]</scope>
    <source>
        <strain evidence="8">PG1</strain>
    </source>
</reference>
<dbReference type="PROSITE" id="PS50931">
    <property type="entry name" value="HTH_LYSR"/>
    <property type="match status" value="1"/>
</dbReference>
<feature type="region of interest" description="Disordered" evidence="5">
    <location>
        <begin position="287"/>
        <end position="316"/>
    </location>
</feature>
<evidence type="ECO:0000256" key="3">
    <source>
        <dbReference type="ARBA" id="ARBA00023125"/>
    </source>
</evidence>
<dbReference type="InterPro" id="IPR058163">
    <property type="entry name" value="LysR-type_TF_proteobact-type"/>
</dbReference>
<evidence type="ECO:0000256" key="4">
    <source>
        <dbReference type="ARBA" id="ARBA00023163"/>
    </source>
</evidence>
<dbReference type="FunFam" id="3.40.190.10:FF:000017">
    <property type="entry name" value="Glycine cleavage system transcriptional activator"/>
    <property type="match status" value="1"/>
</dbReference>
<keyword evidence="4" id="KW-0804">Transcription</keyword>
<sequence length="316" mass="34316">MRRLPPLNALRVFDVAARRSSFSAAADELCVTHGAVSHQIRVLEDWFGKRLFVRHAAGVRLTAAGESLHDAAGHALGTLESRCAEIAGRAAFAEIVLGAPGSFLANWLIPRFERFEAAYPAIRVRLQTSAALADLQSQAVDALIVSGRDWPRQFEVTALLEERIGPVCAPDWPHRLDAPRRLVGQALLHTRSHPQAWREWAAAQGLDAAGFDGGRQFDHLSLMLEAAAARLGVAVAPALLVEREIVGGRLVAPLGFVACGGAFAFCTLRGRQAEGLATLRDWLKQEAQDAQDAQARRPVAAKPRRPRAPRARAPQR</sequence>
<gene>
    <name evidence="7" type="ORF">BGL_1c20480</name>
</gene>
<dbReference type="SUPFAM" id="SSF53850">
    <property type="entry name" value="Periplasmic binding protein-like II"/>
    <property type="match status" value="1"/>
</dbReference>
<evidence type="ECO:0000313" key="7">
    <source>
        <dbReference type="EMBL" id="AJK46557.1"/>
    </source>
</evidence>
<feature type="compositionally biased region" description="Low complexity" evidence="5">
    <location>
        <begin position="288"/>
        <end position="301"/>
    </location>
</feature>
<dbReference type="PANTHER" id="PTHR30537">
    <property type="entry name" value="HTH-TYPE TRANSCRIPTIONAL REGULATOR"/>
    <property type="match status" value="1"/>
</dbReference>
<dbReference type="Pfam" id="PF03466">
    <property type="entry name" value="LysR_substrate"/>
    <property type="match status" value="1"/>
</dbReference>
<dbReference type="HOGENOM" id="CLU_039613_37_0_4"/>
<evidence type="ECO:0000256" key="1">
    <source>
        <dbReference type="ARBA" id="ARBA00009437"/>
    </source>
</evidence>
<evidence type="ECO:0000256" key="5">
    <source>
        <dbReference type="SAM" id="MobiDB-lite"/>
    </source>
</evidence>
<dbReference type="PRINTS" id="PR00039">
    <property type="entry name" value="HTHLYSR"/>
</dbReference>
<accession>A0A0B6RMK8</accession>
<dbReference type="InterPro" id="IPR036390">
    <property type="entry name" value="WH_DNA-bd_sf"/>
</dbReference>
<keyword evidence="3" id="KW-0238">DNA-binding</keyword>
<keyword evidence="8" id="KW-1185">Reference proteome</keyword>
<organism evidence="7 8">
    <name type="scientific">Burkholderia plantarii</name>
    <dbReference type="NCBI Taxonomy" id="41899"/>
    <lineage>
        <taxon>Bacteria</taxon>
        <taxon>Pseudomonadati</taxon>
        <taxon>Pseudomonadota</taxon>
        <taxon>Betaproteobacteria</taxon>
        <taxon>Burkholderiales</taxon>
        <taxon>Burkholderiaceae</taxon>
        <taxon>Burkholderia</taxon>
    </lineage>
</organism>
<feature type="compositionally biased region" description="Basic residues" evidence="5">
    <location>
        <begin position="302"/>
        <end position="316"/>
    </location>
</feature>
<proteinExistence type="inferred from homology"/>
<name>A0A0B6RMK8_BURPL</name>
<evidence type="ECO:0000259" key="6">
    <source>
        <dbReference type="PROSITE" id="PS50931"/>
    </source>
</evidence>
<protein>
    <submittedName>
        <fullName evidence="7">Transcriptional regulator, LysR family</fullName>
    </submittedName>
</protein>
<feature type="domain" description="HTH lysR-type" evidence="6">
    <location>
        <begin position="5"/>
        <end position="62"/>
    </location>
</feature>
<dbReference type="GO" id="GO:0006351">
    <property type="term" value="P:DNA-templated transcription"/>
    <property type="evidence" value="ECO:0007669"/>
    <property type="project" value="TreeGrafter"/>
</dbReference>
<dbReference type="Gene3D" id="1.10.10.10">
    <property type="entry name" value="Winged helix-like DNA-binding domain superfamily/Winged helix DNA-binding domain"/>
    <property type="match status" value="1"/>
</dbReference>
<dbReference type="RefSeq" id="WP_052498324.1">
    <property type="nucleotide sequence ID" value="NZ_CP002580.1"/>
</dbReference>
<dbReference type="Proteomes" id="UP000031838">
    <property type="component" value="Chromosome 1"/>
</dbReference>
<dbReference type="GO" id="GO:0043565">
    <property type="term" value="F:sequence-specific DNA binding"/>
    <property type="evidence" value="ECO:0007669"/>
    <property type="project" value="TreeGrafter"/>
</dbReference>
<evidence type="ECO:0000256" key="2">
    <source>
        <dbReference type="ARBA" id="ARBA00023015"/>
    </source>
</evidence>
<comment type="similarity">
    <text evidence="1">Belongs to the LysR transcriptional regulatory family.</text>
</comment>
<dbReference type="KEGG" id="bgp:BGL_1c20480"/>
<keyword evidence="2" id="KW-0805">Transcription regulation</keyword>
<dbReference type="Pfam" id="PF00126">
    <property type="entry name" value="HTH_1"/>
    <property type="match status" value="1"/>
</dbReference>
<dbReference type="EMBL" id="CP002580">
    <property type="protein sequence ID" value="AJK46557.1"/>
    <property type="molecule type" value="Genomic_DNA"/>
</dbReference>
<dbReference type="SUPFAM" id="SSF46785">
    <property type="entry name" value="Winged helix' DNA-binding domain"/>
    <property type="match status" value="1"/>
</dbReference>
<dbReference type="InterPro" id="IPR036388">
    <property type="entry name" value="WH-like_DNA-bd_sf"/>
</dbReference>
<dbReference type="PANTHER" id="PTHR30537:SF74">
    <property type="entry name" value="HTH-TYPE TRANSCRIPTIONAL REGULATOR TRPI"/>
    <property type="match status" value="1"/>
</dbReference>
<dbReference type="AlphaFoldDB" id="A0A0B6RMK8"/>
<dbReference type="InterPro" id="IPR000847">
    <property type="entry name" value="LysR_HTH_N"/>
</dbReference>
<dbReference type="InterPro" id="IPR005119">
    <property type="entry name" value="LysR_subst-bd"/>
</dbReference>
<reference evidence="7 8" key="2">
    <citation type="journal article" date="2016" name="Appl. Microbiol. Biotechnol.">
        <title>Mutations improving production and secretion of extracellular lipase by Burkholderia glumae PG1.</title>
        <authorList>
            <person name="Knapp A."/>
            <person name="Voget S."/>
            <person name="Gao R."/>
            <person name="Zaburannyi N."/>
            <person name="Krysciak D."/>
            <person name="Breuer M."/>
            <person name="Hauer B."/>
            <person name="Streit W.R."/>
            <person name="Muller R."/>
            <person name="Daniel R."/>
            <person name="Jaeger K.E."/>
        </authorList>
    </citation>
    <scope>NUCLEOTIDE SEQUENCE [LARGE SCALE GENOMIC DNA]</scope>
    <source>
        <strain evidence="7 8">PG1</strain>
    </source>
</reference>
<evidence type="ECO:0000313" key="8">
    <source>
        <dbReference type="Proteomes" id="UP000031838"/>
    </source>
</evidence>
<dbReference type="GO" id="GO:0003700">
    <property type="term" value="F:DNA-binding transcription factor activity"/>
    <property type="evidence" value="ECO:0007669"/>
    <property type="project" value="InterPro"/>
</dbReference>
<dbReference type="Gene3D" id="3.40.190.10">
    <property type="entry name" value="Periplasmic binding protein-like II"/>
    <property type="match status" value="2"/>
</dbReference>